<evidence type="ECO:0000256" key="2">
    <source>
        <dbReference type="ARBA" id="ARBA00022603"/>
    </source>
</evidence>
<evidence type="ECO:0000256" key="4">
    <source>
        <dbReference type="RuleBase" id="RU362026"/>
    </source>
</evidence>
<dbReference type="PANTHER" id="PTHR13370">
    <property type="entry name" value="RNA METHYLASE-RELATED"/>
    <property type="match status" value="1"/>
</dbReference>
<sequence>MRIQLSQGDCLELLSDIQDRAIDLILTDPPYGIDYQSSWVKDKSKRFPKILNDKKPFIDFIKHIDRILSQKGCAFIFTRWDVQQNFINELNANGLNPKNVIIWDKAVHGMGDLQRSFGSRYESIIFVSKLEFRFNGKRPTDIIQFNRVPASKLTHPNEKPVALLEYLITKCSHDNDIVLDCFMGSGSTGVACINTNRRFIGFELDEHYFSLAKERIENCKNQITK</sequence>
<dbReference type="STRING" id="1908260.BKK50_11795"/>
<dbReference type="InterPro" id="IPR001091">
    <property type="entry name" value="RM_Methyltransferase"/>
</dbReference>
<dbReference type="Pfam" id="PF01555">
    <property type="entry name" value="N6_N4_Mtase"/>
    <property type="match status" value="1"/>
</dbReference>
<comment type="caution">
    <text evidence="6">The sequence shown here is derived from an EMBL/GenBank/DDBJ whole genome shotgun (WGS) entry which is preliminary data.</text>
</comment>
<evidence type="ECO:0000259" key="5">
    <source>
        <dbReference type="Pfam" id="PF01555"/>
    </source>
</evidence>
<dbReference type="InterPro" id="IPR002941">
    <property type="entry name" value="DNA_methylase_N4/N6"/>
</dbReference>
<dbReference type="InterPro" id="IPR002052">
    <property type="entry name" value="DNA_methylase_N6_adenine_CS"/>
</dbReference>
<keyword evidence="2" id="KW-0489">Methyltransferase</keyword>
<dbReference type="GO" id="GO:0008170">
    <property type="term" value="F:N-methyltransferase activity"/>
    <property type="evidence" value="ECO:0007669"/>
    <property type="project" value="InterPro"/>
</dbReference>
<accession>A0A1V3ID82</accession>
<keyword evidence="7" id="KW-1185">Reference proteome</keyword>
<evidence type="ECO:0000256" key="3">
    <source>
        <dbReference type="ARBA" id="ARBA00022679"/>
    </source>
</evidence>
<dbReference type="PROSITE" id="PS00092">
    <property type="entry name" value="N6_MTASE"/>
    <property type="match status" value="1"/>
</dbReference>
<dbReference type="GO" id="GO:0009007">
    <property type="term" value="F:site-specific DNA-methyltransferase (adenine-specific) activity"/>
    <property type="evidence" value="ECO:0007669"/>
    <property type="project" value="TreeGrafter"/>
</dbReference>
<keyword evidence="3" id="KW-0808">Transferase</keyword>
<protein>
    <recommendedName>
        <fullName evidence="4">Methyltransferase</fullName>
        <ecNumber evidence="4">2.1.1.-</ecNumber>
    </recommendedName>
</protein>
<dbReference type="PRINTS" id="PR00508">
    <property type="entry name" value="S21N4MTFRASE"/>
</dbReference>
<dbReference type="GO" id="GO:0005737">
    <property type="term" value="C:cytoplasm"/>
    <property type="evidence" value="ECO:0007669"/>
    <property type="project" value="TreeGrafter"/>
</dbReference>
<dbReference type="EC" id="2.1.1.-" evidence="4"/>
<dbReference type="PANTHER" id="PTHR13370:SF3">
    <property type="entry name" value="TRNA (GUANINE(10)-N2)-METHYLTRANSFERASE HOMOLOG"/>
    <property type="match status" value="1"/>
</dbReference>
<dbReference type="AlphaFoldDB" id="A0A1V3ID82"/>
<name>A0A1V3ID82_9PAST</name>
<dbReference type="Gene3D" id="3.40.50.150">
    <property type="entry name" value="Vaccinia Virus protein VP39"/>
    <property type="match status" value="1"/>
</dbReference>
<evidence type="ECO:0000313" key="6">
    <source>
        <dbReference type="EMBL" id="OOF38332.1"/>
    </source>
</evidence>
<gene>
    <name evidence="6" type="ORF">BKK50_11795</name>
</gene>
<reference evidence="6 7" key="1">
    <citation type="submission" date="2016-10" db="EMBL/GenBank/DDBJ databases">
        <title>Rodentibacter gen. nov. and new species.</title>
        <authorList>
            <person name="Christensen H."/>
        </authorList>
    </citation>
    <scope>NUCLEOTIDE SEQUENCE [LARGE SCALE GENOMIC DNA]</scope>
    <source>
        <strain evidence="6 7">CCUG17206</strain>
    </source>
</reference>
<dbReference type="GO" id="GO:0003677">
    <property type="term" value="F:DNA binding"/>
    <property type="evidence" value="ECO:0007669"/>
    <property type="project" value="InterPro"/>
</dbReference>
<proteinExistence type="inferred from homology"/>
<dbReference type="InterPro" id="IPR029063">
    <property type="entry name" value="SAM-dependent_MTases_sf"/>
</dbReference>
<dbReference type="GO" id="GO:0032259">
    <property type="term" value="P:methylation"/>
    <property type="evidence" value="ECO:0007669"/>
    <property type="project" value="UniProtKB-KW"/>
</dbReference>
<organism evidence="6 7">
    <name type="scientific">Rodentibacter rarus</name>
    <dbReference type="NCBI Taxonomy" id="1908260"/>
    <lineage>
        <taxon>Bacteria</taxon>
        <taxon>Pseudomonadati</taxon>
        <taxon>Pseudomonadota</taxon>
        <taxon>Gammaproteobacteria</taxon>
        <taxon>Pasteurellales</taxon>
        <taxon>Pasteurellaceae</taxon>
        <taxon>Rodentibacter</taxon>
    </lineage>
</organism>
<dbReference type="SUPFAM" id="SSF53335">
    <property type="entry name" value="S-adenosyl-L-methionine-dependent methyltransferases"/>
    <property type="match status" value="1"/>
</dbReference>
<dbReference type="EMBL" id="MLHJ01000155">
    <property type="protein sequence ID" value="OOF38332.1"/>
    <property type="molecule type" value="Genomic_DNA"/>
</dbReference>
<evidence type="ECO:0000313" key="7">
    <source>
        <dbReference type="Proteomes" id="UP000189433"/>
    </source>
</evidence>
<comment type="similarity">
    <text evidence="1 4">Belongs to the N(4)/N(6)-methyltransferase family.</text>
</comment>
<feature type="domain" description="DNA methylase N-4/N-6" evidence="5">
    <location>
        <begin position="22"/>
        <end position="214"/>
    </location>
</feature>
<dbReference type="Proteomes" id="UP000189433">
    <property type="component" value="Unassembled WGS sequence"/>
</dbReference>
<evidence type="ECO:0000256" key="1">
    <source>
        <dbReference type="ARBA" id="ARBA00006594"/>
    </source>
</evidence>